<feature type="compositionally biased region" description="Polar residues" evidence="11">
    <location>
        <begin position="307"/>
        <end position="319"/>
    </location>
</feature>
<keyword evidence="4 10" id="KW-0863">Zinc-finger</keyword>
<feature type="domain" description="C2H2-type" evidence="12">
    <location>
        <begin position="666"/>
        <end position="693"/>
    </location>
</feature>
<feature type="domain" description="C2H2-type" evidence="12">
    <location>
        <begin position="729"/>
        <end position="756"/>
    </location>
</feature>
<feature type="region of interest" description="Disordered" evidence="11">
    <location>
        <begin position="204"/>
        <end position="223"/>
    </location>
</feature>
<dbReference type="InterPro" id="IPR013087">
    <property type="entry name" value="Znf_C2H2_type"/>
</dbReference>
<dbReference type="Proteomes" id="UP000515159">
    <property type="component" value="Chromosome 19"/>
</dbReference>
<accession>A0A6P8PQC1</accession>
<keyword evidence="6" id="KW-0805">Transcription regulation</keyword>
<comment type="subcellular location">
    <subcellularLocation>
        <location evidence="1">Nucleus</location>
    </subcellularLocation>
</comment>
<dbReference type="GO" id="GO:0008270">
    <property type="term" value="F:zinc ion binding"/>
    <property type="evidence" value="ECO:0007669"/>
    <property type="project" value="UniProtKB-KW"/>
</dbReference>
<evidence type="ECO:0000256" key="5">
    <source>
        <dbReference type="ARBA" id="ARBA00022833"/>
    </source>
</evidence>
<proteinExistence type="predicted"/>
<organism evidence="13 14">
    <name type="scientific">Geotrypetes seraphini</name>
    <name type="common">Gaboon caecilian</name>
    <name type="synonym">Caecilia seraphini</name>
    <dbReference type="NCBI Taxonomy" id="260995"/>
    <lineage>
        <taxon>Eukaryota</taxon>
        <taxon>Metazoa</taxon>
        <taxon>Chordata</taxon>
        <taxon>Craniata</taxon>
        <taxon>Vertebrata</taxon>
        <taxon>Euteleostomi</taxon>
        <taxon>Amphibia</taxon>
        <taxon>Gymnophiona</taxon>
        <taxon>Geotrypetes</taxon>
    </lineage>
</organism>
<evidence type="ECO:0000256" key="10">
    <source>
        <dbReference type="PROSITE-ProRule" id="PRU00042"/>
    </source>
</evidence>
<dbReference type="InParanoid" id="A0A6P8PQC1"/>
<evidence type="ECO:0000256" key="7">
    <source>
        <dbReference type="ARBA" id="ARBA00023125"/>
    </source>
</evidence>
<reference evidence="14" key="1">
    <citation type="submission" date="2025-08" db="UniProtKB">
        <authorList>
            <consortium name="RefSeq"/>
        </authorList>
    </citation>
    <scope>IDENTIFICATION</scope>
</reference>
<dbReference type="PANTHER" id="PTHR16515">
    <property type="entry name" value="PR DOMAIN ZINC FINGER PROTEIN"/>
    <property type="match status" value="1"/>
</dbReference>
<dbReference type="GO" id="GO:0000122">
    <property type="term" value="P:negative regulation of transcription by RNA polymerase II"/>
    <property type="evidence" value="ECO:0007669"/>
    <property type="project" value="UniProtKB-ARBA"/>
</dbReference>
<evidence type="ECO:0000259" key="12">
    <source>
        <dbReference type="PROSITE" id="PS50157"/>
    </source>
</evidence>
<dbReference type="RefSeq" id="XP_033784040.1">
    <property type="nucleotide sequence ID" value="XM_033928149.1"/>
</dbReference>
<dbReference type="CTD" id="79797"/>
<evidence type="ECO:0000256" key="4">
    <source>
        <dbReference type="ARBA" id="ARBA00022771"/>
    </source>
</evidence>
<keyword evidence="9" id="KW-0539">Nucleus</keyword>
<dbReference type="OrthoDB" id="8117402at2759"/>
<dbReference type="InterPro" id="IPR001214">
    <property type="entry name" value="SET_dom"/>
</dbReference>
<keyword evidence="7" id="KW-0238">DNA-binding</keyword>
<evidence type="ECO:0000256" key="11">
    <source>
        <dbReference type="SAM" id="MobiDB-lite"/>
    </source>
</evidence>
<keyword evidence="8" id="KW-0804">Transcription</keyword>
<evidence type="ECO:0000256" key="9">
    <source>
        <dbReference type="ARBA" id="ARBA00023242"/>
    </source>
</evidence>
<keyword evidence="2" id="KW-0479">Metal-binding</keyword>
<dbReference type="KEGG" id="gsh:117352076"/>
<dbReference type="AlphaFoldDB" id="A0A6P8PQC1"/>
<evidence type="ECO:0000256" key="8">
    <source>
        <dbReference type="ARBA" id="ARBA00023163"/>
    </source>
</evidence>
<feature type="domain" description="C2H2-type" evidence="12">
    <location>
        <begin position="784"/>
        <end position="811"/>
    </location>
</feature>
<dbReference type="InterPro" id="IPR036236">
    <property type="entry name" value="Znf_C2H2_sf"/>
</dbReference>
<dbReference type="Gene3D" id="2.170.270.10">
    <property type="entry name" value="SET domain"/>
    <property type="match status" value="1"/>
</dbReference>
<gene>
    <name evidence="14" type="primary">ZNF408</name>
</gene>
<feature type="region of interest" description="Disordered" evidence="11">
    <location>
        <begin position="360"/>
        <end position="420"/>
    </location>
</feature>
<dbReference type="FunFam" id="3.30.160.60:FF:001616">
    <property type="entry name" value="zinc finger protein 408 isoform X2"/>
    <property type="match status" value="1"/>
</dbReference>
<dbReference type="FunFam" id="3.30.160.60:FF:000358">
    <property type="entry name" value="zinc finger protein 24"/>
    <property type="match status" value="1"/>
</dbReference>
<feature type="domain" description="C2H2-type" evidence="12">
    <location>
        <begin position="757"/>
        <end position="784"/>
    </location>
</feature>
<dbReference type="GeneID" id="117352076"/>
<evidence type="ECO:0000313" key="13">
    <source>
        <dbReference type="Proteomes" id="UP000515159"/>
    </source>
</evidence>
<dbReference type="PANTHER" id="PTHR16515:SF49">
    <property type="entry name" value="GASTRULA ZINC FINGER PROTEIN XLCGF49.1-LIKE-RELATED"/>
    <property type="match status" value="1"/>
</dbReference>
<dbReference type="GO" id="GO:0003677">
    <property type="term" value="F:DNA binding"/>
    <property type="evidence" value="ECO:0007669"/>
    <property type="project" value="UniProtKB-KW"/>
</dbReference>
<dbReference type="Pfam" id="PF21549">
    <property type="entry name" value="PRDM2_PR"/>
    <property type="match status" value="1"/>
</dbReference>
<evidence type="ECO:0000256" key="2">
    <source>
        <dbReference type="ARBA" id="ARBA00022723"/>
    </source>
</evidence>
<evidence type="ECO:0000256" key="3">
    <source>
        <dbReference type="ARBA" id="ARBA00022737"/>
    </source>
</evidence>
<dbReference type="InterPro" id="IPR046341">
    <property type="entry name" value="SET_dom_sf"/>
</dbReference>
<dbReference type="Pfam" id="PF00096">
    <property type="entry name" value="zf-C2H2"/>
    <property type="match status" value="6"/>
</dbReference>
<name>A0A6P8PQC1_GEOSA</name>
<dbReference type="FunFam" id="3.30.160.60:FF:002169">
    <property type="entry name" value="Zgc:174573"/>
    <property type="match status" value="1"/>
</dbReference>
<feature type="region of interest" description="Disordered" evidence="11">
    <location>
        <begin position="167"/>
        <end position="197"/>
    </location>
</feature>
<dbReference type="FunFam" id="3.30.160.60:FF:000849">
    <property type="entry name" value="Zinc finger protein 408"/>
    <property type="match status" value="2"/>
</dbReference>
<dbReference type="GO" id="GO:0005634">
    <property type="term" value="C:nucleus"/>
    <property type="evidence" value="ECO:0007669"/>
    <property type="project" value="UniProtKB-SubCell"/>
</dbReference>
<feature type="compositionally biased region" description="Basic and acidic residues" evidence="11">
    <location>
        <begin position="214"/>
        <end position="223"/>
    </location>
</feature>
<feature type="domain" description="C2H2-type" evidence="12">
    <location>
        <begin position="701"/>
        <end position="728"/>
    </location>
</feature>
<feature type="compositionally biased region" description="Basic and acidic residues" evidence="11">
    <location>
        <begin position="406"/>
        <end position="420"/>
    </location>
</feature>
<evidence type="ECO:0000313" key="14">
    <source>
        <dbReference type="RefSeq" id="XP_033784040.1"/>
    </source>
</evidence>
<feature type="domain" description="C2H2-type" evidence="12">
    <location>
        <begin position="638"/>
        <end position="665"/>
    </location>
</feature>
<dbReference type="InterPro" id="IPR050331">
    <property type="entry name" value="Zinc_finger"/>
</dbReference>
<keyword evidence="13" id="KW-1185">Reference proteome</keyword>
<dbReference type="FunFam" id="3.30.160.60:FF:001101">
    <property type="entry name" value="Zinc finger protein 408"/>
    <property type="match status" value="1"/>
</dbReference>
<dbReference type="SUPFAM" id="SSF57667">
    <property type="entry name" value="beta-beta-alpha zinc fingers"/>
    <property type="match status" value="5"/>
</dbReference>
<dbReference type="FunFam" id="3.30.160.60:FF:001136">
    <property type="entry name" value="Zinc finger protein 408"/>
    <property type="match status" value="1"/>
</dbReference>
<dbReference type="FunCoup" id="A0A6P8PQC1">
    <property type="interactions" value="1458"/>
</dbReference>
<feature type="domain" description="C2H2-type" evidence="12">
    <location>
        <begin position="840"/>
        <end position="867"/>
    </location>
</feature>
<dbReference type="Gene3D" id="3.30.160.60">
    <property type="entry name" value="Classic Zinc Finger"/>
    <property type="match status" value="10"/>
</dbReference>
<evidence type="ECO:0000256" key="6">
    <source>
        <dbReference type="ARBA" id="ARBA00023015"/>
    </source>
</evidence>
<feature type="domain" description="C2H2-type" evidence="12">
    <location>
        <begin position="812"/>
        <end position="839"/>
    </location>
</feature>
<feature type="domain" description="C2H2-type" evidence="12">
    <location>
        <begin position="582"/>
        <end position="609"/>
    </location>
</feature>
<feature type="domain" description="C2H2-type" evidence="12">
    <location>
        <begin position="610"/>
        <end position="637"/>
    </location>
</feature>
<evidence type="ECO:0000256" key="1">
    <source>
        <dbReference type="ARBA" id="ARBA00004123"/>
    </source>
</evidence>
<feature type="compositionally biased region" description="Basic and acidic residues" evidence="11">
    <location>
        <begin position="294"/>
        <end position="304"/>
    </location>
</feature>
<keyword evidence="5" id="KW-0862">Zinc</keyword>
<dbReference type="FunFam" id="3.30.160.60:FF:001465">
    <property type="entry name" value="Zinc finger protein 560"/>
    <property type="match status" value="1"/>
</dbReference>
<dbReference type="PROSITE" id="PS50157">
    <property type="entry name" value="ZINC_FINGER_C2H2_2"/>
    <property type="match status" value="10"/>
</dbReference>
<feature type="region of interest" description="Disordered" evidence="11">
    <location>
        <begin position="276"/>
        <end position="339"/>
    </location>
</feature>
<sequence length="990" mass="110297">MLDPRTGEASQGQNLVCKQCQEPTSKGFSVLVSDPLLQAGFCCLTLYSLPRGLALGPSLDQDSSLGVWCVGEGLQEGALFGPIEGDLETKDARAETEKQTQAGVWKSTSTLHKSFSWVSALKKAKSSKERNVSCVQLRGLPFLRVCKSIQPGTEMLLGTMECRASTAHEDGRTEALSSTNVETPAGANRSPSLQQRTTDYAPTALSDDSNILEMGEHDPSAKHGQKAKEMILQCSKCLQLKQEKCPDSLENIEEEMQVNQYPKTWKGYRKETQTGADFRPILTSKSPSPLTGRLAEKDAMRSRTPDVASSSMDPTSNVAPSERPTEEVSRNLASSTRLRESGPAEIIALSGELEALEAGSDLATGRNGTDEKARSNLAANRMSRKPQDESNALSYKGLKAVSNTESNKRPLEQEAVRNERPRMLETMVLSKNGTEQMDLRTELKPNTTKEGANDLNCSSHGGEGTLTTGSVQLKSPLKQHMGQVSQCFPEGKTMITRQELAKKQRLFGVENSSKAKKNILENSSKLKCGASQEEEMLRSGEKTSEVLMNATCVEQEMSSRCSKQKCSVYRSGEQRNTSKQKYYCQDCGKAFSQLCHLKKHSFIHSGHKPFLCTECGKSYTSEESFKAHILFHQGLRPYECRQCDKAYGTKRDLKEHEILHTGQRPFRCDECGKAFTRRPSLRIHKKIHQVKVQTPESNKMYKCAICERELANPSSLRNHMRLHTGEKPYICSYCGREFRQKSNLRGHLRLHTGEKPYKCQFCGDAFPQMPELRRHLISHTGEAHLCTICGKELKDPHTLRAHERLHTGERPFKCEQCGKAYPMATKLRRHQKSHLQEKSYKCKQCGLSYALMQSLIRHQHVHQNKESSEVTEAVSALSCDDSKIHGLPKKVLSRKQRDSGRDTPVPEPTLVLVRNGVDEADVVISDNRQGTDTDNPAQFTNDDIIEVTLFENTDKYIIVHSEDSPSRVVIIQDGASFSTVAEVVEVESGT</sequence>
<keyword evidence="3" id="KW-0677">Repeat</keyword>
<protein>
    <submittedName>
        <fullName evidence="14">Zinc finger protein 408</fullName>
    </submittedName>
</protein>
<dbReference type="SMART" id="SM00355">
    <property type="entry name" value="ZnF_C2H2"/>
    <property type="match status" value="10"/>
</dbReference>
<dbReference type="PROSITE" id="PS00028">
    <property type="entry name" value="ZINC_FINGER_C2H2_1"/>
    <property type="match status" value="10"/>
</dbReference>
<feature type="region of interest" description="Disordered" evidence="11">
    <location>
        <begin position="445"/>
        <end position="469"/>
    </location>
</feature>